<accession>A0A178ULR2</accession>
<feature type="signal peptide" evidence="1">
    <location>
        <begin position="1"/>
        <end position="18"/>
    </location>
</feature>
<evidence type="ECO:0000313" key="2">
    <source>
        <dbReference type="EMBL" id="OAO94956.1"/>
    </source>
</evidence>
<keyword evidence="1" id="KW-0732">Signal</keyword>
<comment type="caution">
    <text evidence="2">The sequence shown here is derived from an EMBL/GenBank/DDBJ whole genome shotgun (WGS) entry which is preliminary data.</text>
</comment>
<dbReference type="EMBL" id="LUHQ01000005">
    <property type="protein sequence ID" value="OAO94956.1"/>
    <property type="molecule type" value="Genomic_DNA"/>
</dbReference>
<evidence type="ECO:0000256" key="1">
    <source>
        <dbReference type="SAM" id="SignalP"/>
    </source>
</evidence>
<feature type="chain" id="PRO_5008094089" description="Transmembrane protein" evidence="1">
    <location>
        <begin position="19"/>
        <end position="52"/>
    </location>
</feature>
<organism evidence="2 3">
    <name type="scientific">Arabidopsis thaliana</name>
    <name type="common">Mouse-ear cress</name>
    <dbReference type="NCBI Taxonomy" id="3702"/>
    <lineage>
        <taxon>Eukaryota</taxon>
        <taxon>Viridiplantae</taxon>
        <taxon>Streptophyta</taxon>
        <taxon>Embryophyta</taxon>
        <taxon>Tracheophyta</taxon>
        <taxon>Spermatophyta</taxon>
        <taxon>Magnoliopsida</taxon>
        <taxon>eudicotyledons</taxon>
        <taxon>Gunneridae</taxon>
        <taxon>Pentapetalae</taxon>
        <taxon>rosids</taxon>
        <taxon>malvids</taxon>
        <taxon>Brassicales</taxon>
        <taxon>Brassicaceae</taxon>
        <taxon>Camelineae</taxon>
        <taxon>Arabidopsis</taxon>
    </lineage>
</organism>
<proteinExistence type="predicted"/>
<sequence>MFIFLLLYLSVTVTFLYCVNQNSGDKVCTFRRRMQIPADWSLSLCFFAVFVS</sequence>
<reference evidence="3" key="1">
    <citation type="journal article" date="2016" name="Proc. Natl. Acad. Sci. U.S.A.">
        <title>Chromosome-level assembly of Arabidopsis thaliana Ler reveals the extent of translocation and inversion polymorphisms.</title>
        <authorList>
            <person name="Zapata L."/>
            <person name="Ding J."/>
            <person name="Willing E.M."/>
            <person name="Hartwig B."/>
            <person name="Bezdan D."/>
            <person name="Jiao W.B."/>
            <person name="Patel V."/>
            <person name="Velikkakam James G."/>
            <person name="Koornneef M."/>
            <person name="Ossowski S."/>
            <person name="Schneeberger K."/>
        </authorList>
    </citation>
    <scope>NUCLEOTIDE SEQUENCE [LARGE SCALE GENOMIC DNA]</scope>
    <source>
        <strain evidence="3">cv. Landsberg erecta</strain>
    </source>
</reference>
<dbReference type="Proteomes" id="UP000078284">
    <property type="component" value="Chromosome 5"/>
</dbReference>
<evidence type="ECO:0008006" key="4">
    <source>
        <dbReference type="Google" id="ProtNLM"/>
    </source>
</evidence>
<evidence type="ECO:0000313" key="3">
    <source>
        <dbReference type="Proteomes" id="UP000078284"/>
    </source>
</evidence>
<protein>
    <recommendedName>
        <fullName evidence="4">Transmembrane protein</fullName>
    </recommendedName>
</protein>
<dbReference type="AlphaFoldDB" id="A0A178ULR2"/>
<gene>
    <name evidence="2" type="ordered locus">AXX17_At5g41970</name>
</gene>
<name>A0A178ULR2_ARATH</name>